<dbReference type="GO" id="GO:0016787">
    <property type="term" value="F:hydrolase activity"/>
    <property type="evidence" value="ECO:0007669"/>
    <property type="project" value="UniProtKB-KW"/>
</dbReference>
<dbReference type="Gene3D" id="3.40.50.1820">
    <property type="entry name" value="alpha/beta hydrolase"/>
    <property type="match status" value="1"/>
</dbReference>
<keyword evidence="1 4" id="KW-0378">Hydrolase</keyword>
<accession>A0ABV4TJP5</accession>
<keyword evidence="2" id="KW-0732">Signal</keyword>
<dbReference type="Proteomes" id="UP001574170">
    <property type="component" value="Unassembled WGS sequence"/>
</dbReference>
<dbReference type="InterPro" id="IPR050300">
    <property type="entry name" value="GDXG_lipolytic_enzyme"/>
</dbReference>
<dbReference type="Pfam" id="PF20434">
    <property type="entry name" value="BD-FAE"/>
    <property type="match status" value="1"/>
</dbReference>
<feature type="signal peptide" evidence="2">
    <location>
        <begin position="1"/>
        <end position="27"/>
    </location>
</feature>
<evidence type="ECO:0000313" key="4">
    <source>
        <dbReference type="EMBL" id="MFA9194307.1"/>
    </source>
</evidence>
<evidence type="ECO:0000259" key="3">
    <source>
        <dbReference type="Pfam" id="PF20434"/>
    </source>
</evidence>
<evidence type="ECO:0000256" key="2">
    <source>
        <dbReference type="SAM" id="SignalP"/>
    </source>
</evidence>
<feature type="domain" description="BD-FAE-like" evidence="3">
    <location>
        <begin position="90"/>
        <end position="274"/>
    </location>
</feature>
<protein>
    <submittedName>
        <fullName evidence="4">Alpha/beta hydrolase</fullName>
    </submittedName>
</protein>
<dbReference type="PANTHER" id="PTHR48081:SF13">
    <property type="entry name" value="ALPHA_BETA HYDROLASE"/>
    <property type="match status" value="1"/>
</dbReference>
<dbReference type="InterPro" id="IPR029058">
    <property type="entry name" value="AB_hydrolase_fold"/>
</dbReference>
<reference evidence="4 5" key="1">
    <citation type="submission" date="2024-04" db="EMBL/GenBank/DDBJ databases">
        <title>New Clade of Flavobacterium.</title>
        <authorList>
            <person name="Matos L."/>
            <person name="Proenca D.N."/>
            <person name="Fransisco R.M."/>
            <person name="Chung A.P."/>
            <person name="Maccario L."/>
            <person name="Sorensen S.J."/>
            <person name="Morais P.V."/>
        </authorList>
    </citation>
    <scope>NUCLEOTIDE SEQUENCE [LARGE SCALE GENOMIC DNA]</scope>
    <source>
        <strain evidence="4 5">FBOR7N2.3</strain>
    </source>
</reference>
<comment type="caution">
    <text evidence="4">The sequence shown here is derived from an EMBL/GenBank/DDBJ whole genome shotgun (WGS) entry which is preliminary data.</text>
</comment>
<sequence length="334" mass="37511">MSFTNVTIRFKLALIFVSVLSLGNSFSQSYKGVTGVRDTSYSTKSAFKYDVKLHPSIKIVPEFHFNSVKEKRNITYCETEKRKLNLDAFYNTEKANSKRIAIIIIHGGGWRTGSREQHYPMAQKLDSLGYVCFTPEYRLSTEALFPAAIYDIKAVIRWVRENATAYNFDPNKITVLGFSAGGEMASFMGTTGNMPLFEGTSCNLEAKSNANAVVDIDGTLSFVHPDGREGDDSKGISAGTYWFGYSKAENPKLWEAASPLSYVSAQTPPTLFVNSAVPWMHAGREDYIQVLDKNGIYSEVKEFEGAPHSFCLYEPWFDPTIQYIDHFLTKVFNK</sequence>
<dbReference type="RefSeq" id="WP_373391411.1">
    <property type="nucleotide sequence ID" value="NZ_JBCFQJ010000010.1"/>
</dbReference>
<gene>
    <name evidence="4" type="ORF">AAGV33_07805</name>
</gene>
<keyword evidence="4" id="KW-0675">Receptor</keyword>
<dbReference type="EMBL" id="JBCFQK010000009">
    <property type="protein sequence ID" value="MFA9194307.1"/>
    <property type="molecule type" value="Genomic_DNA"/>
</dbReference>
<evidence type="ECO:0000256" key="1">
    <source>
        <dbReference type="ARBA" id="ARBA00022801"/>
    </source>
</evidence>
<evidence type="ECO:0000313" key="5">
    <source>
        <dbReference type="Proteomes" id="UP001574170"/>
    </source>
</evidence>
<dbReference type="PANTHER" id="PTHR48081">
    <property type="entry name" value="AB HYDROLASE SUPERFAMILY PROTEIN C4A8.06C"/>
    <property type="match status" value="1"/>
</dbReference>
<keyword evidence="5" id="KW-1185">Reference proteome</keyword>
<dbReference type="InterPro" id="IPR049492">
    <property type="entry name" value="BD-FAE-like_dom"/>
</dbReference>
<name>A0ABV4TJP5_9FLAO</name>
<organism evidence="4 5">
    <name type="scientific">Flavobacterium magnesitis</name>
    <dbReference type="NCBI Taxonomy" id="3138077"/>
    <lineage>
        <taxon>Bacteria</taxon>
        <taxon>Pseudomonadati</taxon>
        <taxon>Bacteroidota</taxon>
        <taxon>Flavobacteriia</taxon>
        <taxon>Flavobacteriales</taxon>
        <taxon>Flavobacteriaceae</taxon>
        <taxon>Flavobacterium</taxon>
    </lineage>
</organism>
<feature type="chain" id="PRO_5046672267" evidence="2">
    <location>
        <begin position="28"/>
        <end position="334"/>
    </location>
</feature>
<dbReference type="SUPFAM" id="SSF53474">
    <property type="entry name" value="alpha/beta-Hydrolases"/>
    <property type="match status" value="1"/>
</dbReference>
<proteinExistence type="predicted"/>